<name>A0A6L2J7J4_TANCI</name>
<gene>
    <name evidence="1" type="ORF">Tci_003622</name>
</gene>
<accession>A0A6L2J7J4</accession>
<sequence length="141" mass="15092">MGVYEGVLKLVVHAIVLSVMAKGSFEGILFLEHLLHGGVGGPGGGEVVRRRRLGDGEMWWCWRRWSVAAWVVVLAVGRRRSPEKWRRVTESVIVDRIDRVTGSTFGFAGKSPQEKFSGGGVVVAGGGGRLAGGGLPPVGRE</sequence>
<dbReference type="AlphaFoldDB" id="A0A6L2J7J4"/>
<organism evidence="1">
    <name type="scientific">Tanacetum cinerariifolium</name>
    <name type="common">Dalmatian daisy</name>
    <name type="synonym">Chrysanthemum cinerariifolium</name>
    <dbReference type="NCBI Taxonomy" id="118510"/>
    <lineage>
        <taxon>Eukaryota</taxon>
        <taxon>Viridiplantae</taxon>
        <taxon>Streptophyta</taxon>
        <taxon>Embryophyta</taxon>
        <taxon>Tracheophyta</taxon>
        <taxon>Spermatophyta</taxon>
        <taxon>Magnoliopsida</taxon>
        <taxon>eudicotyledons</taxon>
        <taxon>Gunneridae</taxon>
        <taxon>Pentapetalae</taxon>
        <taxon>asterids</taxon>
        <taxon>campanulids</taxon>
        <taxon>Asterales</taxon>
        <taxon>Asteraceae</taxon>
        <taxon>Asteroideae</taxon>
        <taxon>Anthemideae</taxon>
        <taxon>Anthemidinae</taxon>
        <taxon>Tanacetum</taxon>
    </lineage>
</organism>
<proteinExistence type="predicted"/>
<comment type="caution">
    <text evidence="1">The sequence shown here is derived from an EMBL/GenBank/DDBJ whole genome shotgun (WGS) entry which is preliminary data.</text>
</comment>
<dbReference type="EMBL" id="BKCJ010000272">
    <property type="protein sequence ID" value="GEU31644.1"/>
    <property type="molecule type" value="Genomic_DNA"/>
</dbReference>
<reference evidence="1" key="1">
    <citation type="journal article" date="2019" name="Sci. Rep.">
        <title>Draft genome of Tanacetum cinerariifolium, the natural source of mosquito coil.</title>
        <authorList>
            <person name="Yamashiro T."/>
            <person name="Shiraishi A."/>
            <person name="Satake H."/>
            <person name="Nakayama K."/>
        </authorList>
    </citation>
    <scope>NUCLEOTIDE SEQUENCE</scope>
</reference>
<evidence type="ECO:0000313" key="1">
    <source>
        <dbReference type="EMBL" id="GEU31644.1"/>
    </source>
</evidence>
<protein>
    <submittedName>
        <fullName evidence="1">Uncharacterized protein</fullName>
    </submittedName>
</protein>